<evidence type="ECO:0000313" key="3">
    <source>
        <dbReference type="Proteomes" id="UP000574369"/>
    </source>
</evidence>
<protein>
    <recommendedName>
        <fullName evidence="1">Nitroreductase domain-containing protein</fullName>
    </recommendedName>
</protein>
<dbReference type="Pfam" id="PF00881">
    <property type="entry name" value="Nitroreductase"/>
    <property type="match status" value="1"/>
</dbReference>
<evidence type="ECO:0000313" key="2">
    <source>
        <dbReference type="EMBL" id="MBB3192864.1"/>
    </source>
</evidence>
<dbReference type="InterPro" id="IPR000415">
    <property type="entry name" value="Nitroreductase-like"/>
</dbReference>
<accession>A0ABR6GL77</accession>
<dbReference type="PANTHER" id="PTHR43745:SF2">
    <property type="entry name" value="NITROREDUCTASE MJ1384-RELATED"/>
    <property type="match status" value="1"/>
</dbReference>
<reference evidence="2 3" key="1">
    <citation type="submission" date="2020-08" db="EMBL/GenBank/DDBJ databases">
        <title>Genomic Encyclopedia of Type Strains, Phase III (KMG-III): the genomes of soil and plant-associated and newly described type strains.</title>
        <authorList>
            <person name="Whitman W."/>
        </authorList>
    </citation>
    <scope>NUCLEOTIDE SEQUENCE [LARGE SCALE GENOMIC DNA]</scope>
    <source>
        <strain evidence="2 3">CECT 7247</strain>
    </source>
</reference>
<feature type="domain" description="Nitroreductase" evidence="1">
    <location>
        <begin position="446"/>
        <end position="579"/>
    </location>
</feature>
<dbReference type="Gene3D" id="3.40.50.720">
    <property type="entry name" value="NAD(P)-binding Rossmann-like Domain"/>
    <property type="match status" value="1"/>
</dbReference>
<dbReference type="SUPFAM" id="SSF55469">
    <property type="entry name" value="FMN-dependent nitroreductase-like"/>
    <property type="match status" value="1"/>
</dbReference>
<gene>
    <name evidence="2" type="ORF">FHS28_000229</name>
</gene>
<dbReference type="InterPro" id="IPR052544">
    <property type="entry name" value="Bacteriocin_Proc_Enz"/>
</dbReference>
<proteinExistence type="predicted"/>
<dbReference type="PANTHER" id="PTHR43745">
    <property type="entry name" value="NITROREDUCTASE MJ1384-RELATED"/>
    <property type="match status" value="1"/>
</dbReference>
<name>A0ABR6GL77_9BURK</name>
<dbReference type="Proteomes" id="UP000574369">
    <property type="component" value="Unassembled WGS sequence"/>
</dbReference>
<evidence type="ECO:0000259" key="1">
    <source>
        <dbReference type="Pfam" id="PF00881"/>
    </source>
</evidence>
<keyword evidence="3" id="KW-1185">Reference proteome</keyword>
<dbReference type="InterPro" id="IPR029479">
    <property type="entry name" value="Nitroreductase"/>
</dbReference>
<comment type="caution">
    <text evidence="2">The sequence shown here is derived from an EMBL/GenBank/DDBJ whole genome shotgun (WGS) entry which is preliminary data.</text>
</comment>
<dbReference type="EMBL" id="JACHXO010000001">
    <property type="protein sequence ID" value="MBB3192864.1"/>
    <property type="molecule type" value="Genomic_DNA"/>
</dbReference>
<dbReference type="Gene3D" id="3.40.109.10">
    <property type="entry name" value="NADH Oxidase"/>
    <property type="match status" value="1"/>
</dbReference>
<dbReference type="RefSeq" id="WP_088449470.1">
    <property type="nucleotide sequence ID" value="NZ_JACHXO010000001.1"/>
</dbReference>
<sequence length="596" mass="63667">MFRAHGLSQRFSANRNLALPQRPAFADDLIGLRLPQGSMAFVGGTAPILLNGRSVTELLPSLLPLLRRGRDLPSLGRSAGPSLRPVVDDLMHFLFARGLLVEQPDLQALPDARSRRQGQFFERYCTELSLSSGVAPAARLAQGVILLVDEGGAAEDGADAAVTVGRSVTGMAALHEAIASLGLTVRRVTPTSDLLAEVAMTPASAPVLVVLTAHSLSRLTARQQRALTDRGCRWVPLQSRDSVLVVGPVVPEGVAPCAACLRLAAADTSVDGLDATTGSTAAHAVQMLLADALTSHWRLNRLRIDPRRLAWQTEGWTARSCCPTCGCAAQDAPEQSGAGFVAAYHRHTQDLPVRGTSRAHLLSYEPAQEEKVRGASKPYNGPHWRWDLQAWLGRPPRHEALQRALFWATQSVLWQSAAADEALEVPQGRMGNGASADSASAIHGRTRAMPSAGSLASQSLYVVDLNTDRPTAGVHYLHPDGRAFCVATAQAAQKAGLLEWLDGAEVGFVATAALARLESKYGRKAYRFAHYDAGVMLASLQALAREDDRLLRCRADLNDAALDNLLGLDGRTEIVCWIAAWTEQLPSAPAAGPATP</sequence>
<organism evidence="2 3">
    <name type="scientific">Roseateles terrae</name>
    <dbReference type="NCBI Taxonomy" id="431060"/>
    <lineage>
        <taxon>Bacteria</taxon>
        <taxon>Pseudomonadati</taxon>
        <taxon>Pseudomonadota</taxon>
        <taxon>Betaproteobacteria</taxon>
        <taxon>Burkholderiales</taxon>
        <taxon>Sphaerotilaceae</taxon>
        <taxon>Roseateles</taxon>
    </lineage>
</organism>